<dbReference type="SMART" id="SM00342">
    <property type="entry name" value="HTH_ARAC"/>
    <property type="match status" value="1"/>
</dbReference>
<dbReference type="PANTHER" id="PTHR46796:SF6">
    <property type="entry name" value="ARAC SUBFAMILY"/>
    <property type="match status" value="1"/>
</dbReference>
<dbReference type="RefSeq" id="WP_126156685.1">
    <property type="nucleotide sequence ID" value="NZ_RQXW01000001.1"/>
</dbReference>
<dbReference type="InterPro" id="IPR009057">
    <property type="entry name" value="Homeodomain-like_sf"/>
</dbReference>
<dbReference type="InterPro" id="IPR018060">
    <property type="entry name" value="HTH_AraC"/>
</dbReference>
<keyword evidence="3" id="KW-0804">Transcription</keyword>
<evidence type="ECO:0000313" key="6">
    <source>
        <dbReference type="Proteomes" id="UP000283087"/>
    </source>
</evidence>
<dbReference type="PROSITE" id="PS01124">
    <property type="entry name" value="HTH_ARAC_FAMILY_2"/>
    <property type="match status" value="1"/>
</dbReference>
<keyword evidence="1" id="KW-0805">Transcription regulation</keyword>
<dbReference type="Proteomes" id="UP000283087">
    <property type="component" value="Unassembled WGS sequence"/>
</dbReference>
<dbReference type="GO" id="GO:0003700">
    <property type="term" value="F:DNA-binding transcription factor activity"/>
    <property type="evidence" value="ECO:0007669"/>
    <property type="project" value="InterPro"/>
</dbReference>
<dbReference type="EMBL" id="RQXW01000001">
    <property type="protein sequence ID" value="RTE67475.1"/>
    <property type="molecule type" value="Genomic_DNA"/>
</dbReference>
<evidence type="ECO:0000256" key="3">
    <source>
        <dbReference type="ARBA" id="ARBA00023163"/>
    </source>
</evidence>
<comment type="caution">
    <text evidence="5">The sequence shown here is derived from an EMBL/GenBank/DDBJ whole genome shotgun (WGS) entry which is preliminary data.</text>
</comment>
<dbReference type="SUPFAM" id="SSF46689">
    <property type="entry name" value="Homeodomain-like"/>
    <property type="match status" value="2"/>
</dbReference>
<organism evidence="5 6">
    <name type="scientific">Amphritea opalescens</name>
    <dbReference type="NCBI Taxonomy" id="2490544"/>
    <lineage>
        <taxon>Bacteria</taxon>
        <taxon>Pseudomonadati</taxon>
        <taxon>Pseudomonadota</taxon>
        <taxon>Gammaproteobacteria</taxon>
        <taxon>Oceanospirillales</taxon>
        <taxon>Oceanospirillaceae</taxon>
        <taxon>Amphritea</taxon>
    </lineage>
</organism>
<accession>A0A430KVC8</accession>
<dbReference type="Pfam" id="PF12833">
    <property type="entry name" value="HTH_18"/>
    <property type="match status" value="1"/>
</dbReference>
<evidence type="ECO:0000256" key="1">
    <source>
        <dbReference type="ARBA" id="ARBA00023015"/>
    </source>
</evidence>
<dbReference type="InterPro" id="IPR050204">
    <property type="entry name" value="AraC_XylS_family_regulators"/>
</dbReference>
<gene>
    <name evidence="5" type="ORF">EH243_00555</name>
</gene>
<dbReference type="PANTHER" id="PTHR46796">
    <property type="entry name" value="HTH-TYPE TRANSCRIPTIONAL ACTIVATOR RHAS-RELATED"/>
    <property type="match status" value="1"/>
</dbReference>
<keyword evidence="2" id="KW-0238">DNA-binding</keyword>
<proteinExistence type="predicted"/>
<evidence type="ECO:0000313" key="5">
    <source>
        <dbReference type="EMBL" id="RTE67475.1"/>
    </source>
</evidence>
<dbReference type="AlphaFoldDB" id="A0A430KVC8"/>
<sequence length="298" mass="34071">MPDTKSRLITPEQRLSTIPFEVSETSGDHSFTNIRLENYARLPYVDLNLPSMDHHVMIYNYNPPSSTVHYHCGGQHYNGIWQPQAVALLPAFQDNQWLIPESDSGTLHILFPYTAVNKVIQESFDLDPDTLELQSLFDAQSPVLQSLSELMFREMQDKFASGNLYMESLANAAIVHLLNSYSNKAIQRQAHSGKISPQGLQRLIRFIDEHLSQKITLDQLASQLHMSSYHFCRAFKLSSGYTPHQFVILRRTYTARQLLISSQLTPAQIAQQTGFSDQSHMNKQLRREFNMTATQIRA</sequence>
<protein>
    <submittedName>
        <fullName evidence="5">AraC family transcriptional regulator</fullName>
    </submittedName>
</protein>
<dbReference type="Gene3D" id="1.10.10.60">
    <property type="entry name" value="Homeodomain-like"/>
    <property type="match status" value="1"/>
</dbReference>
<reference evidence="5 6" key="1">
    <citation type="submission" date="2018-11" db="EMBL/GenBank/DDBJ databases">
        <title>The draft genome sequence of Amphritea opalescens ANRC-JH13T.</title>
        <authorList>
            <person name="Fang Z."/>
            <person name="Zhang Y."/>
            <person name="Han X."/>
        </authorList>
    </citation>
    <scope>NUCLEOTIDE SEQUENCE [LARGE SCALE GENOMIC DNA]</scope>
    <source>
        <strain evidence="5 6">ANRC-JH13</strain>
    </source>
</reference>
<dbReference type="OrthoDB" id="5622169at2"/>
<feature type="domain" description="HTH araC/xylS-type" evidence="4">
    <location>
        <begin position="201"/>
        <end position="298"/>
    </location>
</feature>
<keyword evidence="6" id="KW-1185">Reference proteome</keyword>
<evidence type="ECO:0000259" key="4">
    <source>
        <dbReference type="PROSITE" id="PS01124"/>
    </source>
</evidence>
<dbReference type="GO" id="GO:0043565">
    <property type="term" value="F:sequence-specific DNA binding"/>
    <property type="evidence" value="ECO:0007669"/>
    <property type="project" value="InterPro"/>
</dbReference>
<name>A0A430KVC8_9GAMM</name>
<evidence type="ECO:0000256" key="2">
    <source>
        <dbReference type="ARBA" id="ARBA00023125"/>
    </source>
</evidence>